<gene>
    <name evidence="3" type="ORF">JOF33_001668</name>
</gene>
<feature type="region of interest" description="Disordered" evidence="1">
    <location>
        <begin position="1"/>
        <end position="39"/>
    </location>
</feature>
<accession>A0ABS4U8H7</accession>
<sequence length="426" mass="45118">MNATKRGRTDASDAAEAPAGAKGVEVGQTESGKPRKKRRGLKIGGAVVVGLGVIAAGVLAVGPGIVEKQRNPVAEVALKEPSPQALELHDGLLIADMHSDALLWKRSILDRGERGHVDVPRLREGNVALQVFASVTQSPRGQNLDGNTDETDNITPLVAAQLQPPRTWGSLFERSMYHAEKLDRAVEGSDGQLQWVRTKGELDALVAEREAGGDVIGALYALEGLHNLEGDGSNLRRLYDAGARMAGFTHFFDNEVAGSMHGVDRGGLTDLGREVFAEMQELGMAVDLAHASPAAMADMIELADAPLVYSHGGVRATCDVNRNLTDEQIRGIADTGGVIGIGYWEDAVCGLGTGPVVDAIDHVVDVAGIDAAALGSDFDGSVEVPWDTSQLAVITQELMDRGYSDEDIAKIMGGNTLRVLREVLPE</sequence>
<dbReference type="CDD" id="cd01301">
    <property type="entry name" value="rDP_like"/>
    <property type="match status" value="1"/>
</dbReference>
<dbReference type="Pfam" id="PF01244">
    <property type="entry name" value="Peptidase_M19"/>
    <property type="match status" value="1"/>
</dbReference>
<proteinExistence type="predicted"/>
<dbReference type="InterPro" id="IPR032466">
    <property type="entry name" value="Metal_Hydrolase"/>
</dbReference>
<dbReference type="EMBL" id="JAGINY010000001">
    <property type="protein sequence ID" value="MBP2332969.1"/>
    <property type="molecule type" value="Genomic_DNA"/>
</dbReference>
<dbReference type="Gene3D" id="3.20.20.140">
    <property type="entry name" value="Metal-dependent hydrolases"/>
    <property type="match status" value="1"/>
</dbReference>
<keyword evidence="4" id="KW-1185">Reference proteome</keyword>
<dbReference type="PANTHER" id="PTHR10443:SF12">
    <property type="entry name" value="DIPEPTIDASE"/>
    <property type="match status" value="1"/>
</dbReference>
<name>A0ABS4U8H7_9CORY</name>
<comment type="caution">
    <text evidence="3">The sequence shown here is derived from an EMBL/GenBank/DDBJ whole genome shotgun (WGS) entry which is preliminary data.</text>
</comment>
<organism evidence="3 4">
    <name type="scientific">Corynebacterium freneyi</name>
    <dbReference type="NCBI Taxonomy" id="134034"/>
    <lineage>
        <taxon>Bacteria</taxon>
        <taxon>Bacillati</taxon>
        <taxon>Actinomycetota</taxon>
        <taxon>Actinomycetes</taxon>
        <taxon>Mycobacteriales</taxon>
        <taxon>Corynebacteriaceae</taxon>
        <taxon>Corynebacterium</taxon>
    </lineage>
</organism>
<reference evidence="3 4" key="1">
    <citation type="submission" date="2021-03" db="EMBL/GenBank/DDBJ databases">
        <title>Sequencing the genomes of 1000 actinobacteria strains.</title>
        <authorList>
            <person name="Klenk H.-P."/>
        </authorList>
    </citation>
    <scope>NUCLEOTIDE SEQUENCE [LARGE SCALE GENOMIC DNA]</scope>
    <source>
        <strain evidence="3 4">DSM 44506</strain>
    </source>
</reference>
<evidence type="ECO:0000313" key="3">
    <source>
        <dbReference type="EMBL" id="MBP2332969.1"/>
    </source>
</evidence>
<dbReference type="PROSITE" id="PS51365">
    <property type="entry name" value="RENAL_DIPEPTIDASE_2"/>
    <property type="match status" value="1"/>
</dbReference>
<protein>
    <submittedName>
        <fullName evidence="3">Microsomal dipeptidase-like Zn-dependent dipeptidase</fullName>
    </submittedName>
</protein>
<dbReference type="Proteomes" id="UP001519305">
    <property type="component" value="Unassembled WGS sequence"/>
</dbReference>
<dbReference type="SUPFAM" id="SSF51556">
    <property type="entry name" value="Metallo-dependent hydrolases"/>
    <property type="match status" value="1"/>
</dbReference>
<keyword evidence="2" id="KW-1133">Transmembrane helix</keyword>
<feature type="transmembrane region" description="Helical" evidence="2">
    <location>
        <begin position="43"/>
        <end position="66"/>
    </location>
</feature>
<evidence type="ECO:0000313" key="4">
    <source>
        <dbReference type="Proteomes" id="UP001519305"/>
    </source>
</evidence>
<evidence type="ECO:0000256" key="1">
    <source>
        <dbReference type="SAM" id="MobiDB-lite"/>
    </source>
</evidence>
<dbReference type="InterPro" id="IPR008257">
    <property type="entry name" value="Pept_M19"/>
</dbReference>
<feature type="compositionally biased region" description="Low complexity" evidence="1">
    <location>
        <begin position="12"/>
        <end position="21"/>
    </location>
</feature>
<keyword evidence="2" id="KW-0812">Transmembrane</keyword>
<keyword evidence="2" id="KW-0472">Membrane</keyword>
<dbReference type="PANTHER" id="PTHR10443">
    <property type="entry name" value="MICROSOMAL DIPEPTIDASE"/>
    <property type="match status" value="1"/>
</dbReference>
<evidence type="ECO:0000256" key="2">
    <source>
        <dbReference type="SAM" id="Phobius"/>
    </source>
</evidence>
<dbReference type="RefSeq" id="WP_209653488.1">
    <property type="nucleotide sequence ID" value="NZ_CP047357.1"/>
</dbReference>